<evidence type="ECO:0000256" key="7">
    <source>
        <dbReference type="ARBA" id="ARBA00023098"/>
    </source>
</evidence>
<feature type="domain" description="Carrier" evidence="9">
    <location>
        <begin position="2651"/>
        <end position="2726"/>
    </location>
</feature>
<accession>A0A250J8P8</accession>
<dbReference type="FunFam" id="3.30.300.30:FF:000010">
    <property type="entry name" value="Enterobactin synthetase component F"/>
    <property type="match status" value="5"/>
</dbReference>
<dbReference type="FunFam" id="2.30.38.10:FF:000001">
    <property type="entry name" value="Non-ribosomal peptide synthetase PvdI"/>
    <property type="match status" value="5"/>
</dbReference>
<dbReference type="InterPro" id="IPR025110">
    <property type="entry name" value="AMP-bd_C"/>
</dbReference>
<dbReference type="FunFam" id="1.10.1200.10:FF:000005">
    <property type="entry name" value="Nonribosomal peptide synthetase 1"/>
    <property type="match status" value="4"/>
</dbReference>
<evidence type="ECO:0000256" key="8">
    <source>
        <dbReference type="SAM" id="Phobius"/>
    </source>
</evidence>
<comment type="similarity">
    <text evidence="2">Belongs to the ATP-dependent AMP-binding enzyme family.</text>
</comment>
<dbReference type="InterPro" id="IPR001031">
    <property type="entry name" value="Thioesterase"/>
</dbReference>
<dbReference type="EMBL" id="CP022098">
    <property type="protein sequence ID" value="ATB40299.1"/>
    <property type="molecule type" value="Genomic_DNA"/>
</dbReference>
<dbReference type="PANTHER" id="PTHR45527">
    <property type="entry name" value="NONRIBOSOMAL PEPTIDE SYNTHETASE"/>
    <property type="match status" value="1"/>
</dbReference>
<dbReference type="InterPro" id="IPR020845">
    <property type="entry name" value="AMP-binding_CS"/>
</dbReference>
<dbReference type="InterPro" id="IPR000873">
    <property type="entry name" value="AMP-dep_synth/lig_dom"/>
</dbReference>
<feature type="transmembrane region" description="Helical" evidence="8">
    <location>
        <begin position="18"/>
        <end position="36"/>
    </location>
</feature>
<dbReference type="FunFam" id="3.40.50.980:FF:000002">
    <property type="entry name" value="Enterobactin synthetase component F"/>
    <property type="match status" value="1"/>
</dbReference>
<evidence type="ECO:0000256" key="2">
    <source>
        <dbReference type="ARBA" id="ARBA00006432"/>
    </source>
</evidence>
<dbReference type="PANTHER" id="PTHR45527:SF1">
    <property type="entry name" value="FATTY ACID SYNTHASE"/>
    <property type="match status" value="1"/>
</dbReference>
<dbReference type="GO" id="GO:0006631">
    <property type="term" value="P:fatty acid metabolic process"/>
    <property type="evidence" value="ECO:0007669"/>
    <property type="project" value="UniProtKB-KW"/>
</dbReference>
<protein>
    <submittedName>
        <fullName evidence="10">Linear gramicidin synthase subunit C</fullName>
    </submittedName>
</protein>
<dbReference type="Gene3D" id="2.30.38.10">
    <property type="entry name" value="Luciferase, Domain 3"/>
    <property type="match status" value="5"/>
</dbReference>
<dbReference type="Gene3D" id="1.10.1200.10">
    <property type="entry name" value="ACP-like"/>
    <property type="match status" value="5"/>
</dbReference>
<dbReference type="SMART" id="SM00823">
    <property type="entry name" value="PKS_PP"/>
    <property type="match status" value="6"/>
</dbReference>
<keyword evidence="4" id="KW-0597">Phosphoprotein</keyword>
<dbReference type="Proteomes" id="UP000217257">
    <property type="component" value="Chromosome"/>
</dbReference>
<keyword evidence="8" id="KW-0812">Transmembrane</keyword>
<dbReference type="Gene3D" id="3.30.300.30">
    <property type="match status" value="6"/>
</dbReference>
<dbReference type="InterPro" id="IPR042099">
    <property type="entry name" value="ANL_N_sf"/>
</dbReference>
<dbReference type="SUPFAM" id="SSF53474">
    <property type="entry name" value="alpha/beta-Hydrolases"/>
    <property type="match status" value="1"/>
</dbReference>
<feature type="domain" description="Carrier" evidence="9">
    <location>
        <begin position="1595"/>
        <end position="1670"/>
    </location>
</feature>
<dbReference type="NCBIfam" id="NF003417">
    <property type="entry name" value="PRK04813.1"/>
    <property type="match status" value="7"/>
</dbReference>
<dbReference type="SMART" id="SM00824">
    <property type="entry name" value="PKS_TE"/>
    <property type="match status" value="1"/>
</dbReference>
<dbReference type="Gene3D" id="3.40.50.980">
    <property type="match status" value="10"/>
</dbReference>
<dbReference type="Pfam" id="PF00668">
    <property type="entry name" value="Condensation"/>
    <property type="match status" value="5"/>
</dbReference>
<dbReference type="GO" id="GO:0072330">
    <property type="term" value="P:monocarboxylic acid biosynthetic process"/>
    <property type="evidence" value="ECO:0007669"/>
    <property type="project" value="UniProtKB-ARBA"/>
</dbReference>
<dbReference type="Pfam" id="PF13193">
    <property type="entry name" value="AMP-binding_C"/>
    <property type="match status" value="5"/>
</dbReference>
<evidence type="ECO:0000259" key="9">
    <source>
        <dbReference type="PROSITE" id="PS50075"/>
    </source>
</evidence>
<dbReference type="GO" id="GO:0016874">
    <property type="term" value="F:ligase activity"/>
    <property type="evidence" value="ECO:0007669"/>
    <property type="project" value="UniProtKB-KW"/>
</dbReference>
<dbReference type="Gene3D" id="3.30.559.10">
    <property type="entry name" value="Chloramphenicol acetyltransferase-like domain"/>
    <property type="match status" value="5"/>
</dbReference>
<name>A0A250J8P8_9BACT</name>
<dbReference type="FunFam" id="3.40.50.980:FF:000001">
    <property type="entry name" value="Non-ribosomal peptide synthetase"/>
    <property type="match status" value="5"/>
</dbReference>
<keyword evidence="3" id="KW-0596">Phosphopantetheine</keyword>
<dbReference type="GO" id="GO:0071766">
    <property type="term" value="P:Actinobacterium-type cell wall biogenesis"/>
    <property type="evidence" value="ECO:0007669"/>
    <property type="project" value="UniProtKB-ARBA"/>
</dbReference>
<dbReference type="InterPro" id="IPR029058">
    <property type="entry name" value="AB_hydrolase_fold"/>
</dbReference>
<dbReference type="GO" id="GO:0043041">
    <property type="term" value="P:amino acid activation for nonribosomal peptide biosynthetic process"/>
    <property type="evidence" value="ECO:0007669"/>
    <property type="project" value="TreeGrafter"/>
</dbReference>
<dbReference type="InterPro" id="IPR010071">
    <property type="entry name" value="AA_adenyl_dom"/>
</dbReference>
<dbReference type="InterPro" id="IPR009081">
    <property type="entry name" value="PP-bd_ACP"/>
</dbReference>
<dbReference type="CDD" id="cd05930">
    <property type="entry name" value="A_NRPS"/>
    <property type="match status" value="3"/>
</dbReference>
<proteinExistence type="inferred from homology"/>
<keyword evidence="8" id="KW-0472">Membrane</keyword>
<dbReference type="GO" id="GO:0044550">
    <property type="term" value="P:secondary metabolite biosynthetic process"/>
    <property type="evidence" value="ECO:0007669"/>
    <property type="project" value="UniProtKB-ARBA"/>
</dbReference>
<dbReference type="CDD" id="cd05931">
    <property type="entry name" value="FAAL"/>
    <property type="match status" value="1"/>
</dbReference>
<dbReference type="GO" id="GO:0008610">
    <property type="term" value="P:lipid biosynthetic process"/>
    <property type="evidence" value="ECO:0007669"/>
    <property type="project" value="InterPro"/>
</dbReference>
<dbReference type="InterPro" id="IPR020806">
    <property type="entry name" value="PKS_PP-bd"/>
</dbReference>
<evidence type="ECO:0000256" key="4">
    <source>
        <dbReference type="ARBA" id="ARBA00022553"/>
    </source>
</evidence>
<evidence type="ECO:0000256" key="5">
    <source>
        <dbReference type="ARBA" id="ARBA00022598"/>
    </source>
</evidence>
<dbReference type="PROSITE" id="PS00455">
    <property type="entry name" value="AMP_BINDING"/>
    <property type="match status" value="4"/>
</dbReference>
<dbReference type="Pfam" id="PF00550">
    <property type="entry name" value="PP-binding"/>
    <property type="match status" value="6"/>
</dbReference>
<dbReference type="Pfam" id="PF00501">
    <property type="entry name" value="AMP-binding"/>
    <property type="match status" value="6"/>
</dbReference>
<dbReference type="SUPFAM" id="SSF47336">
    <property type="entry name" value="ACP-like"/>
    <property type="match status" value="6"/>
</dbReference>
<dbReference type="Gene3D" id="3.30.559.30">
    <property type="entry name" value="Nonribosomal peptide synthetase, condensation domain"/>
    <property type="match status" value="5"/>
</dbReference>
<dbReference type="Pfam" id="PF23024">
    <property type="entry name" value="AMP-dom_DIP2-like"/>
    <property type="match status" value="1"/>
</dbReference>
<dbReference type="PROSITE" id="PS00012">
    <property type="entry name" value="PHOSPHOPANTETHEINE"/>
    <property type="match status" value="4"/>
</dbReference>
<dbReference type="InterPro" id="IPR040097">
    <property type="entry name" value="FAAL/FAAC"/>
</dbReference>
<dbReference type="FunFam" id="3.40.50.12780:FF:000013">
    <property type="entry name" value="Long-chain-fatty-acid--AMP ligase FadD32"/>
    <property type="match status" value="1"/>
</dbReference>
<feature type="domain" description="Carrier" evidence="9">
    <location>
        <begin position="4767"/>
        <end position="4842"/>
    </location>
</feature>
<dbReference type="CDD" id="cd17651">
    <property type="entry name" value="A_NRPS_VisG_like"/>
    <property type="match status" value="1"/>
</dbReference>
<keyword evidence="7" id="KW-0443">Lipid metabolism</keyword>
<evidence type="ECO:0000256" key="1">
    <source>
        <dbReference type="ARBA" id="ARBA00001957"/>
    </source>
</evidence>
<sequence>MGAQGERVLLLYPPGLEYIAGFFGCLYAGAIAVPAYPPDPMRLERTLPRLRAIVQDAQATVVLTTSGILSLSELFFEQAPDFKELRWMASDELPAGTEDSWRRPEVATRTLAFLQYTSGSTGTPKGVMLTHGNLLHNLELISHAFQVRPGSSGVIWLPPYHDMGLIGGILQPIYGAFPVTLMSPLTFLKQPFRWLEAISRFEATISGGPNFAYDLCVRKISPEQRRSLDLSSWELAFSGAEPIRPETLDRFTEAFGPCGFRRESFYPCYGLAEATLIVSGGNPAEVPILNTVDAKALERNRADAARPGEVGARTLVGCGQRLLDQELAVVHPETLTRCPPGTVGEIWVRGASVAQGYWRKPEETERAFGARLVGGEGPFLRTGDLGFLSGAELFVTGRSKDLIIIRGRNHYPQDIELTVERSHPALRPGCGAAFAIEVDGEEQLVVVQEIDPRQQPSAPDEIVEIVRKRVAEEHDAPLHGLVLLEPGSIPKTSSGKIQRHACRAGFRDGTLRQVLSWTRTESPGPAADAPVRVLTADASTEELQGWLTEQVAARLRVRPESLDPAEPLTRQGLDSLASAELAHEIERELGLAMPMSALLEAPSLAELARQLSNLRAAGSRERPHALIPTSLEQPAPLSFAQQRLWFLEQLAPGSPFYNIPAALRMQGPLDEQALTQGLEELTRRHGALRTCIEVGGDGPVQRVLPERPLPLARVDLTALPATAREAELLRRAGEEARRPFTLSQGPLLRVSLFRLDEREHLLLMVVHHIIADGWSMGVLVRELAALYEAMLAGRPSPLPEPTLQYVDYARWQRDARWSEGLGEHLAYWRRQLDGAPRVLALPTDRPRPAVETHGGASIPVRLSRALSEALLALGRREGVTPFMLLLAGFQAVLSRWSGQEDVSVGTPVAGRGRAGLEGLVGIFVNTLVLRTSLSGDPSFRELLGRVREATLGAYAHQDVPFERLVEELRPERDLAHSPLFQVMLAFQQDPLSELQMQGLSLRTLDVETGTAKFELTLSLAETAEGFGGTLEYNTDLFDAGTAARLVEHLGTLLEAAVAAPERRLSTLPLLTADERQRLLVDWNDTRRQVSPAASIHQLFEAQAARTPEAVAVVSGDEHLTYRELQQRARQLAWHLKELGVGPESVVGLYAPRSLELVVGLLGILGAGGAYLPLDPAYPRERLGYVLEDSGARVVVTQGRVAGTLPAVGVRTVLLESVPVGTGSRPPHPAVGPETLAYALYTSGSTGRPKGVLIEQRSVLNFFEAMDERLGSAPGVWLAVTSISFDISVLELLWTLTRGFQVVLQDEVLDVPALAARLREQHATHLQCTPSLARALALVPEAAAALKGLRMMLVGGEALPVPLARQLHQLVPGGLLNMYGPTETTVWSTTHRVRESEEGTVSIGTPVANTRLYILDRHQQPVPVGIAGELYIAGDGVARGYLARPELTAERFVPEPLGGEPGARMYRTGDLARWKADGTVEFIGRADNQVKVRGFRIELGEVEAALALHPSVREVVVAARQDSSGSAWLVAYVVARSGQELGTAELRAFARQRLPEAMVPSVFMTLEALPLTPNGKVDRKALPVPGAHAEEKAFIAPRPGTQETLAALWRELLGLERVGAGDDFFELGGHSLLATQLASRLRGAFQVELPLRVLFEASNLAAQAERIDAAPRSALARPLVPQPRTGKLPLSFAQQRLWFLEQLEPGGSVYTLAGAVRLEGTLEVEALERALGALVERHEALRTVFQSEGGEPHQVIRAAGAFTLPRVELGALAEHEREGAVRRLAEEEAQRPFNLAAGPLLRATLLRLSGTRHVLLVAMHHIISDGWSMGVLVREVAALYAGFVSGSAPRLPPLPVQYADYSLWQREWLRGEVLQVQLEYWKQQLAGAPQLLNLPTDRPRPAIQSLRGAMLPVRLSRTLSDALKSFGQKHGATPFMVLMAAFQALLHRYSGQDDLCVGTPIAGRNRSEIEGLIGFFVNTLVLRARISTGSSFLDLLQEVRDVTLGAYAHQDIPFEKLVEELRPVRSRGHSPLFQVMLELHEDFQAEQSLPGLTLRPLEVERHTAKFDLSFSLTETAEGFGGTLEYNTDLFDTGTAARLVEHLGTLLEAAVAAPEQRLSTLPLLTTAERQRLLVDWNDTRRQVSPAASIHQLFEAQAARTPEAIAVVSGDEHLTYRELQQRARQLAWHLKELGVGPESVVGLYAQRSLELVVGLLGILGAGGAYLPLDPAYPRERLGYVLEDSGARVVVTQGRVAGTLPAMNVRTVLLESVLESVPVGAEPRPPHPAVGPETLAYALYTSGSTGRPKGVLIEQRNVLNFFEAMDERLGSTPGVWLAVTSISFDISVLELLWTLTRGFQVVLQDEMLDVLALAARLREQRATHLQCTPSLARVLALVPEAAEALKGLRMMLVGGEALPVPLARQLHQLVPGGLLNMYGPTETTVWSTTHRVRETEEGTVSIGTPVANTRLYLLDKYLQPVPVGVPGELYIAGDGVARGYLARPELTAERFVPEPLGGEPGARMYRTGDLARWKADGTVEFIGRADNQVKVRGFRIELGEVEAALALHPSVREVVVAARQDSSGSAWLVAYVVARSGQELGTTELRAFARQRLPEAMVPSVFMTLEALPLTPNGKVDRKALPVPGAHAEEKAFIAPRPGTQETLAALWRELLGLERVGAGDDFFELGGHSLLATQLASRLRGAFQVELPLRVLFEASILAAQAERIDAAPRSAVARPLVPQPRTGKLPLSFAQQRLWFLEQLEPGGSVYTLAGAVRLEGALEVEALERALGALVERHEALRTVFQSEGGEPHQVIRAAGAFALPRVELGALAEHEREGAVRRLAEEEAQRPFNLAAGPMLRATLLRLSGTRHVLLVAMHHIISDGWSMGVLVREVAALYAGFVSGSAPRLPPLPVQYADYSLWQREWLRGEVLAQQVDWWKQQLLGAPHALELPTDFPRPPVLSTRGATVPVRLSRELSNALERLAQREGATPFMLLLAAFQLLLSRYSGQDDVLVGSPIAGRRHAETEGLIGFFVNTLVLRARMDGQHTFRQFLARVRESTLGAFEHQDVPFEKLVEELQPRRDLSRSPLFQAFFALQNEPVRALALDTLSLHPLAQPDATTVKFELSLMLDESPDGFLGTLRYSAELFSPATASRMARHFEVLLEAITSQPDLRLSALPLLTPEEQRLLLRAWNDTGAEAVPDSCFHLAFEQRAALVPDAPAVRFEDSVLSFSELNARANQLAWHLRSLGVGPDVRVALCFERSVDMVVALLGVMKAGGAYVPLDPAWPVQRQSFTIQDCAATVLLTHRRLVSSWSLAGTHVLYLDDAAGALSTMPTRDLAPAASPDHLAYVIYTSGSTGTPKGVMVQHRSVLNLHRALRRSVYAGLRAGSRVTVNAPLAFDGSVKQLVQLLDGHCLCIVPDAIRQDPEAMVTWLRRYRVDAVDCTPSLLRLMLQAGLLEGPAAPSLLVPGGEALDEATWQTLAASEHTRTFNVYGPTECTVDATAFAVQPGTRPSLGGPLLNVRIYVLDSHLRPVPLGVPGELFISGAGLARGYLGRPDLTAERFVPNPFGSVPGARMYRTGDLVRLREGVLEYLGRTDHQVKVRGFRIELGEIETALRDHEAVRHAAVLVREDVPGNKYIVGYVVSSRPDGADARELQAHLRRQLPEYMVPSVIVFLEALPLTPNGKIDRRALPMPDEVGLANEYVAPRTPGEVSLARVWQEVLKVERVGVHDNFFELGGHSLLATQVVSRIRKTLGIELELRALFEAPTVEQLAARLEMTVAHAAPPPIVAEAASGGPVPASFAQERLWFLDQLGPGSAVYNIPAALRLEGKLEADALARSLWEVMSRHESLRTTFAQDGEGRVVSVLRQEPLGSLGREDLRGVADLQARVRAEVEREAKTPFDLKNGPLVRARLLEVSEQEHVLLFTMHHIVSDAWSLGVLVREVMELYEAFAQGRASPLEPLAIQYADYAVWQRRWLSGAELDRQVGYWKRHLEGAPAALELPTDKPRPPVQTFNGASLKRALGQELSAGIDALSQKLGATPFMTLLSAFSVLLGRYSNQREVVVGTPIANRTRAETEPLIGFFANTLALRTDLSGEPSFAQLVGRVKEATLGAYAHQDLPFEKVVEALNVPRDMSRSPVFQVMFTLQNASETDFALPELRVSPLHADSGTSKFDLMLYIAPTRAGYATHWEFNSDLFEPSFIESLASHFERFIEGVLVRSDTSVYAVPLLSREERRKIVGEWNATATDFRNLPVHALFEEAAHRFPEVLAAIFDEKSMTYAQLHRRSNQLARYLQKLGVTPHSLVGMCLERSLEVPIAVLGILKAGAAYVPLDPTYPAERLRFMAEDARAPVLVTQTSLRERVEGSDAHIICLDDCAEVWRESDADLPLQVDTSGLCYVLYTSGSTGRPKGAALTHETLTNLVQWQLTESKLGPGDRTLQFSPLSFDVSFDEMLSTWAAGGTLVLVSEETRRDPRRLVDVLVRDEVARIFIPFVALRGIAEAAGERASRTYLREVVCGGEQLQVTPEVVGLFRQLPGSLLHNQYGPTETHFVTGHRLEGDPTQWPKLPPIGKPLFNTQMYVLDGHLEPVPVGVRGDLYIAGVHLARCYWQRGDLTADRFLPNPFSEAPGARMYRTGDVARYLPDGSIEFLGRSDHQVKVRGFRIELAEVEAALMAIDSVGTATVVAREDRPGLKQLVGYVVPKPGVSLQISELREGLKQRLPEYMVPSAFAVLERMPLTPSGKIDRRALPMPDEAGLASEYVAPRTPGEVSLARVWQEVLKVERVGVHDNFFELGGHSLLATQVVSRIRKTLGIELELRALFEAPTVEQLATRLESEGAGSTVAPPIVAGAASGGPVPASFAQERLWFLDQLEPGGAAYNIPAALRLEGKLEADALARSLWEVMSRHESLRTTFAQDGEGRVVVVPHQEPLGGLVREDLRGVADPRARVRAEAEREAKTPFDLKNGPLVRARLLEVSEQEHVLLFTMHHIVSDAWSLGVLVREVMELYEAFAQGRPSPLEPLAIQYTDYAVWQRGWLSGAELDRQVGYWKRHLEGAPTALELPTDKPRPPVQTFNGASLKRALGQELSAGLDALSQKLGATPFMTLLSAFSVLLGRYSNQREVVVGTPIANRTRAETEPLIGFFVNTLALRTDLSGEPSFAQLVGRVKEATLGAYAHQDLPFEKVVEALNVPRDMSRSPVFQVMFTLQNAPLPAAHLPGLLVEPLPVEGGTAKFDLTLIVAEQPDGFHLTAEYCSALFDASTISRLLAHLHTLLEGAVAHPDVRLSELPLLVAEERQQILTGWNGARADYPRDACLHTFIEAQVERTPDAVALVFGDEHLTYRQLDARANQLAWHLRSWGVGPEVRVGLFLERSLEMVVALLATLKAGGAYVPLDPDHPAQRLTWMLEDARPGVLLAQERLLPRLPPHEARLLCLDTRWDEVAFQPRHAPPPLATADALAYVIFTSGSTGRPKGAMNAHRGVVNRLLWMQQTFDLRPGDIVLQKTPFSFDVSVWEFFWPLMTGARLVIARPRGHQEPAYLARLIAETGITTVHFVPSMLQVFLEEPSVEQCTSLRRMVISGEALPLELAERCQRRLPWAGLHNLYGPTEAAVDVTWYTCVPDEPRRSVPIGRPLANTQIRLLDAHLRPVPLGVPGELFIGGVQVGRGYFARPELTAERFIPDAFGDTPGARLYRTGDVARWLPDGNIEYLGRADFQVKVRGLRIELGEIEATLEQHPAVQQAVVVAREGATGDKRLVAYVVARGGPEAVEVGALRSRLHEKLPEYMVPSAFVVLEALPLTPSGKVDRKALPAPEPTSPVTNYVTPSTSTERSLVRIWQEVLKVEHVGMQDNFFDLGGHSLLAAQLMARIIRELGGRLSIKDLFEAPTPASLVARMDALPEPDSTTNPIELRSGPQRPLFLVHAVGGGVSPYMALARQLSDEQAVYAFQARGLDGAEGPLDTVEAMASQYIKEMREVQPEGPFRLGGWSMGGVVAFEMARQLVALGQRVDLLVLLDPSSPEAHAEARDQHWPLGEYLADLARSRGTPLPWTADEIRQLIAHEDREAIALQAARKEGLVPLELTTEQLNARVAVFEANRRALVTYRPSQRLASDLVLLRPENSGSAHPWADWIQGAVTIEPVPGDHYSMLRSAGPSLRRLLRAP</sequence>
<dbReference type="FunFam" id="3.30.559.30:FF:000001">
    <property type="entry name" value="Non-ribosomal peptide synthetase"/>
    <property type="match status" value="2"/>
</dbReference>
<dbReference type="SUPFAM" id="SSF56801">
    <property type="entry name" value="Acetyl-CoA synthetase-like"/>
    <property type="match status" value="6"/>
</dbReference>
<dbReference type="InterPro" id="IPR045851">
    <property type="entry name" value="AMP-bd_C_sf"/>
</dbReference>
<dbReference type="FunFam" id="1.10.1200.10:FF:000016">
    <property type="entry name" value="Non-ribosomal peptide synthase"/>
    <property type="match status" value="1"/>
</dbReference>
<evidence type="ECO:0000313" key="10">
    <source>
        <dbReference type="EMBL" id="ATB40299.1"/>
    </source>
</evidence>
<keyword evidence="6" id="KW-0276">Fatty acid metabolism</keyword>
<dbReference type="GO" id="GO:0031177">
    <property type="term" value="F:phosphopantetheine binding"/>
    <property type="evidence" value="ECO:0007669"/>
    <property type="project" value="InterPro"/>
</dbReference>
<dbReference type="SUPFAM" id="SSF52777">
    <property type="entry name" value="CoA-dependent acyltransferases"/>
    <property type="match status" value="10"/>
</dbReference>
<keyword evidence="5" id="KW-0436">Ligase</keyword>
<dbReference type="InterPro" id="IPR036736">
    <property type="entry name" value="ACP-like_sf"/>
</dbReference>
<feature type="domain" description="Carrier" evidence="9">
    <location>
        <begin position="538"/>
        <end position="615"/>
    </location>
</feature>
<comment type="cofactor">
    <cofactor evidence="1">
        <name>pantetheine 4'-phosphate</name>
        <dbReference type="ChEBI" id="CHEBI:47942"/>
    </cofactor>
</comment>
<dbReference type="Gene3D" id="3.40.50.12780">
    <property type="entry name" value="N-terminal domain of ligase-like"/>
    <property type="match status" value="1"/>
</dbReference>
<dbReference type="NCBIfam" id="TIGR01733">
    <property type="entry name" value="AA-adenyl-dom"/>
    <property type="match status" value="5"/>
</dbReference>
<dbReference type="InterPro" id="IPR023213">
    <property type="entry name" value="CAT-like_dom_sf"/>
</dbReference>
<dbReference type="InterPro" id="IPR006162">
    <property type="entry name" value="Ppantetheine_attach_site"/>
</dbReference>
<dbReference type="FunFam" id="3.40.50.12780:FF:000012">
    <property type="entry name" value="Non-ribosomal peptide synthetase"/>
    <property type="match status" value="5"/>
</dbReference>
<dbReference type="FunFam" id="3.30.559.10:FF:000012">
    <property type="entry name" value="Non-ribosomal peptide synthetase"/>
    <property type="match status" value="5"/>
</dbReference>
<keyword evidence="8" id="KW-1133">Transmembrane helix</keyword>
<dbReference type="InterPro" id="IPR001242">
    <property type="entry name" value="Condensation_dom"/>
</dbReference>
<dbReference type="KEGG" id="cfus:CYFUS_005748"/>
<evidence type="ECO:0000256" key="3">
    <source>
        <dbReference type="ARBA" id="ARBA00022450"/>
    </source>
</evidence>
<evidence type="ECO:0000313" key="11">
    <source>
        <dbReference type="Proteomes" id="UP000217257"/>
    </source>
</evidence>
<dbReference type="Gene3D" id="3.40.50.1820">
    <property type="entry name" value="alpha/beta hydrolase"/>
    <property type="match status" value="2"/>
</dbReference>
<dbReference type="CDD" id="cd19531">
    <property type="entry name" value="LCL_NRPS-like"/>
    <property type="match status" value="5"/>
</dbReference>
<reference evidence="10 11" key="1">
    <citation type="submission" date="2017-06" db="EMBL/GenBank/DDBJ databases">
        <title>Sequencing and comparative analysis of myxobacterial genomes.</title>
        <authorList>
            <person name="Rupp O."/>
            <person name="Goesmann A."/>
            <person name="Sogaard-Andersen L."/>
        </authorList>
    </citation>
    <scope>NUCLEOTIDE SEQUENCE [LARGE SCALE GENOMIC DNA]</scope>
    <source>
        <strain evidence="10 11">DSM 52655</strain>
    </source>
</reference>
<feature type="domain" description="Carrier" evidence="9">
    <location>
        <begin position="5828"/>
        <end position="5903"/>
    </location>
</feature>
<dbReference type="CDD" id="cd17646">
    <property type="entry name" value="A_NRPS_AB3403-like"/>
    <property type="match status" value="1"/>
</dbReference>
<dbReference type="NCBIfam" id="NF004282">
    <property type="entry name" value="PRK05691.1"/>
    <property type="match status" value="5"/>
</dbReference>
<gene>
    <name evidence="10" type="ORF">CYFUS_005748</name>
</gene>
<evidence type="ECO:0000256" key="6">
    <source>
        <dbReference type="ARBA" id="ARBA00022832"/>
    </source>
</evidence>
<dbReference type="Pfam" id="PF00975">
    <property type="entry name" value="Thioesterase"/>
    <property type="match status" value="1"/>
</dbReference>
<feature type="domain" description="Carrier" evidence="9">
    <location>
        <begin position="3707"/>
        <end position="3782"/>
    </location>
</feature>
<organism evidence="10 11">
    <name type="scientific">Cystobacter fuscus</name>
    <dbReference type="NCBI Taxonomy" id="43"/>
    <lineage>
        <taxon>Bacteria</taxon>
        <taxon>Pseudomonadati</taxon>
        <taxon>Myxococcota</taxon>
        <taxon>Myxococcia</taxon>
        <taxon>Myxococcales</taxon>
        <taxon>Cystobacterineae</taxon>
        <taxon>Archangiaceae</taxon>
        <taxon>Cystobacter</taxon>
    </lineage>
</organism>
<dbReference type="PROSITE" id="PS50075">
    <property type="entry name" value="CARRIER"/>
    <property type="match status" value="6"/>
</dbReference>
<dbReference type="InterPro" id="IPR020802">
    <property type="entry name" value="TesA-like"/>
</dbReference>
<dbReference type="GO" id="GO:0005829">
    <property type="term" value="C:cytosol"/>
    <property type="evidence" value="ECO:0007669"/>
    <property type="project" value="TreeGrafter"/>
</dbReference>